<evidence type="ECO:0000256" key="8">
    <source>
        <dbReference type="ARBA" id="ARBA00022842"/>
    </source>
</evidence>
<dbReference type="InterPro" id="IPR037512">
    <property type="entry name" value="PGPase_prok"/>
</dbReference>
<gene>
    <name evidence="10" type="primary">gph</name>
    <name evidence="10" type="ORF">QPJ95_03835</name>
</gene>
<dbReference type="GO" id="GO:0006281">
    <property type="term" value="P:DNA repair"/>
    <property type="evidence" value="ECO:0007669"/>
    <property type="project" value="TreeGrafter"/>
</dbReference>
<dbReference type="AlphaFoldDB" id="A0A9Y2P7Q6"/>
<comment type="catalytic activity">
    <reaction evidence="1">
        <text>2-phosphoglycolate + H2O = glycolate + phosphate</text>
        <dbReference type="Rhea" id="RHEA:14369"/>
        <dbReference type="ChEBI" id="CHEBI:15377"/>
        <dbReference type="ChEBI" id="CHEBI:29805"/>
        <dbReference type="ChEBI" id="CHEBI:43474"/>
        <dbReference type="ChEBI" id="CHEBI:58033"/>
        <dbReference type="EC" id="3.1.3.18"/>
    </reaction>
</comment>
<dbReference type="Gene3D" id="1.10.150.240">
    <property type="entry name" value="Putative phosphatase, domain 2"/>
    <property type="match status" value="1"/>
</dbReference>
<dbReference type="InterPro" id="IPR036412">
    <property type="entry name" value="HAD-like_sf"/>
</dbReference>
<keyword evidence="6" id="KW-0479">Metal-binding</keyword>
<dbReference type="Pfam" id="PF13419">
    <property type="entry name" value="HAD_2"/>
    <property type="match status" value="1"/>
</dbReference>
<evidence type="ECO:0000313" key="11">
    <source>
        <dbReference type="Proteomes" id="UP001238334"/>
    </source>
</evidence>
<dbReference type="GO" id="GO:0005975">
    <property type="term" value="P:carbohydrate metabolic process"/>
    <property type="evidence" value="ECO:0007669"/>
    <property type="project" value="InterPro"/>
</dbReference>
<evidence type="ECO:0000256" key="6">
    <source>
        <dbReference type="ARBA" id="ARBA00022723"/>
    </source>
</evidence>
<keyword evidence="9" id="KW-0119">Carbohydrate metabolism</keyword>
<dbReference type="PANTHER" id="PTHR43434:SF1">
    <property type="entry name" value="PHOSPHOGLYCOLATE PHOSPHATASE"/>
    <property type="match status" value="1"/>
</dbReference>
<name>A0A9Y2P7Q6_9RHOB</name>
<dbReference type="PANTHER" id="PTHR43434">
    <property type="entry name" value="PHOSPHOGLYCOLATE PHOSPHATASE"/>
    <property type="match status" value="1"/>
</dbReference>
<evidence type="ECO:0000256" key="2">
    <source>
        <dbReference type="ARBA" id="ARBA00001946"/>
    </source>
</evidence>
<dbReference type="Gene3D" id="3.40.50.1000">
    <property type="entry name" value="HAD superfamily/HAD-like"/>
    <property type="match status" value="1"/>
</dbReference>
<dbReference type="Proteomes" id="UP001238334">
    <property type="component" value="Chromosome"/>
</dbReference>
<dbReference type="InterPro" id="IPR050155">
    <property type="entry name" value="HAD-like_hydrolase_sf"/>
</dbReference>
<comment type="cofactor">
    <cofactor evidence="2">
        <name>Mg(2+)</name>
        <dbReference type="ChEBI" id="CHEBI:18420"/>
    </cofactor>
</comment>
<evidence type="ECO:0000256" key="3">
    <source>
        <dbReference type="ARBA" id="ARBA00004818"/>
    </source>
</evidence>
<dbReference type="GO" id="GO:0046872">
    <property type="term" value="F:metal ion binding"/>
    <property type="evidence" value="ECO:0007669"/>
    <property type="project" value="UniProtKB-KW"/>
</dbReference>
<dbReference type="EMBL" id="CP127247">
    <property type="protein sequence ID" value="WIY26070.1"/>
    <property type="molecule type" value="Genomic_DNA"/>
</dbReference>
<dbReference type="NCBIfam" id="TIGR01449">
    <property type="entry name" value="PGP_bact"/>
    <property type="match status" value="1"/>
</dbReference>
<dbReference type="InterPro" id="IPR006439">
    <property type="entry name" value="HAD-SF_hydro_IA"/>
</dbReference>
<dbReference type="SFLD" id="SFLDG01129">
    <property type="entry name" value="C1.5:_HAD__Beta-PGM__Phosphata"/>
    <property type="match status" value="1"/>
</dbReference>
<comment type="pathway">
    <text evidence="3">Organic acid metabolism; glycolate biosynthesis; glycolate from 2-phosphoglycolate: step 1/1.</text>
</comment>
<dbReference type="EC" id="3.1.3.18" evidence="5"/>
<protein>
    <recommendedName>
        <fullName evidence="5">phosphoglycolate phosphatase</fullName>
        <ecNumber evidence="5">3.1.3.18</ecNumber>
    </recommendedName>
</protein>
<dbReference type="GO" id="GO:0008967">
    <property type="term" value="F:phosphoglycolate phosphatase activity"/>
    <property type="evidence" value="ECO:0007669"/>
    <property type="project" value="UniProtKB-EC"/>
</dbReference>
<organism evidence="10 11">
    <name type="scientific">Parasedimentitalea psychrophila</name>
    <dbReference type="NCBI Taxonomy" id="2997337"/>
    <lineage>
        <taxon>Bacteria</taxon>
        <taxon>Pseudomonadati</taxon>
        <taxon>Pseudomonadota</taxon>
        <taxon>Alphaproteobacteria</taxon>
        <taxon>Rhodobacterales</taxon>
        <taxon>Paracoccaceae</taxon>
        <taxon>Parasedimentitalea</taxon>
    </lineage>
</organism>
<sequence length="217" mass="23493">MARIVFDLDGTLIDSAPDIHGIANKVLEQERCEGISLAQTHDFIGNGAAVFVSKMRAARGIGDSEQARLYTDFVARYDDAVTLTLPYSGVLAALDKLKASGHRLGICTNKPISPCRAVLAHLKMDHYFDTMWGGDSLAVHKPDPAPLHAAFAALGDGPQLYVGDSDVDAETGQRAGVPFLLYTEGYRKFPVEQMPHTVAFSDFAELPRLVHELLVAA</sequence>
<dbReference type="GO" id="GO:0005829">
    <property type="term" value="C:cytosol"/>
    <property type="evidence" value="ECO:0007669"/>
    <property type="project" value="TreeGrafter"/>
</dbReference>
<reference evidence="10 11" key="1">
    <citation type="submission" date="2023-06" db="EMBL/GenBank/DDBJ databases">
        <title>Parasedimentitalea psychrophila sp. nov., a psychrophilic bacterium isolated from deep-sea sediment.</title>
        <authorList>
            <person name="Li A."/>
        </authorList>
    </citation>
    <scope>NUCLEOTIDE SEQUENCE [LARGE SCALE GENOMIC DNA]</scope>
    <source>
        <strain evidence="10 11">QS115</strain>
    </source>
</reference>
<accession>A0A9Y2P7Q6</accession>
<dbReference type="RefSeq" id="WP_270919080.1">
    <property type="nucleotide sequence ID" value="NZ_CP127247.1"/>
</dbReference>
<proteinExistence type="inferred from homology"/>
<dbReference type="InterPro" id="IPR023214">
    <property type="entry name" value="HAD_sf"/>
</dbReference>
<keyword evidence="11" id="KW-1185">Reference proteome</keyword>
<evidence type="ECO:0000256" key="9">
    <source>
        <dbReference type="ARBA" id="ARBA00023277"/>
    </source>
</evidence>
<keyword evidence="8" id="KW-0460">Magnesium</keyword>
<keyword evidence="7 10" id="KW-0378">Hydrolase</keyword>
<comment type="similarity">
    <text evidence="4">Belongs to the HAD-like hydrolase superfamily. CbbY/CbbZ/Gph/YieH family.</text>
</comment>
<dbReference type="SFLD" id="SFLDS00003">
    <property type="entry name" value="Haloacid_Dehalogenase"/>
    <property type="match status" value="1"/>
</dbReference>
<evidence type="ECO:0000256" key="1">
    <source>
        <dbReference type="ARBA" id="ARBA00000830"/>
    </source>
</evidence>
<evidence type="ECO:0000256" key="5">
    <source>
        <dbReference type="ARBA" id="ARBA00013078"/>
    </source>
</evidence>
<dbReference type="InterPro" id="IPR023198">
    <property type="entry name" value="PGP-like_dom2"/>
</dbReference>
<evidence type="ECO:0000256" key="7">
    <source>
        <dbReference type="ARBA" id="ARBA00022801"/>
    </source>
</evidence>
<dbReference type="PRINTS" id="PR00413">
    <property type="entry name" value="HADHALOGNASE"/>
</dbReference>
<evidence type="ECO:0000256" key="4">
    <source>
        <dbReference type="ARBA" id="ARBA00006171"/>
    </source>
</evidence>
<dbReference type="InterPro" id="IPR041492">
    <property type="entry name" value="HAD_2"/>
</dbReference>
<dbReference type="KEGG" id="ppso:QPJ95_03835"/>
<dbReference type="SUPFAM" id="SSF56784">
    <property type="entry name" value="HAD-like"/>
    <property type="match status" value="1"/>
</dbReference>
<dbReference type="NCBIfam" id="TIGR01549">
    <property type="entry name" value="HAD-SF-IA-v1"/>
    <property type="match status" value="1"/>
</dbReference>
<evidence type="ECO:0000313" key="10">
    <source>
        <dbReference type="EMBL" id="WIY26070.1"/>
    </source>
</evidence>